<dbReference type="OrthoDB" id="6909416at2"/>
<organism evidence="1 2">
    <name type="scientific">Nannocystis exedens</name>
    <dbReference type="NCBI Taxonomy" id="54"/>
    <lineage>
        <taxon>Bacteria</taxon>
        <taxon>Pseudomonadati</taxon>
        <taxon>Myxococcota</taxon>
        <taxon>Polyangia</taxon>
        <taxon>Nannocystales</taxon>
        <taxon>Nannocystaceae</taxon>
        <taxon>Nannocystis</taxon>
    </lineage>
</organism>
<accession>A0A1I2IAT4</accession>
<dbReference type="STRING" id="54.SAMN02745121_08566"/>
<name>A0A1I2IAT4_9BACT</name>
<sequence length="599" mass="63068">MNENPRFYVLSAERFDGTTPLSMGWLPNNNQNTPRHVVEQDLVGRLSFADLARPGTSGCVVLARRWSSEAEGDQVEVRSVSATETKDDPPTTVLDSLLEVSTLLSTWSRPLFLGPTDALAIHHLPEGGGTVELLVADEYGDLLKAHIQAAEAEALAGNSVTPLGTQTLLAAGQVEPVKNRDLLVLLTFETDGDVSLPALEDAGQGVRVTFLRVDGDGVPRIVLKTPATDTVNSVTDDPGFTPYVMRSLQDVVTYRRVPGGWIREQGTPAHVLVNETTSPIAVPPGVEGTLYVVSRVAGAAVATLPSCADCRVGYRIFFVNAGSAWLTPTPDGTDRINRSLAPYSLPAGASALFEVMTLIDWCAVAQDETPIPIESADASVDVPAWRGFGRQIVRVSNAAGVVNLPSTEDVNVGASCLVENTGTGVVTIDGDGADLINGHLTRAVPPGAATLLVMNGFSWTATGGDFGPQREQAVVGVTVLPSGTADLVLASRSFTTYGPNTKAKVSFTASGRLTPDENGDVSVVYRLRVDGTFVPGSHRVAQLTSVPMVDGYFSYATEGLVSNLAAGSHTAEIVILSATSTQPSGVINITPEGSLLVEW</sequence>
<evidence type="ECO:0000313" key="2">
    <source>
        <dbReference type="Proteomes" id="UP000199400"/>
    </source>
</evidence>
<keyword evidence="2" id="KW-1185">Reference proteome</keyword>
<protein>
    <submittedName>
        <fullName evidence="1">Uncharacterized protein</fullName>
    </submittedName>
</protein>
<dbReference type="RefSeq" id="WP_096331032.1">
    <property type="nucleotide sequence ID" value="NZ_FOMX01000060.1"/>
</dbReference>
<gene>
    <name evidence="1" type="ORF">SAMN02745121_08566</name>
</gene>
<dbReference type="EMBL" id="FOMX01000060">
    <property type="protein sequence ID" value="SFF39324.1"/>
    <property type="molecule type" value="Genomic_DNA"/>
</dbReference>
<evidence type="ECO:0000313" key="1">
    <source>
        <dbReference type="EMBL" id="SFF39324.1"/>
    </source>
</evidence>
<dbReference type="AlphaFoldDB" id="A0A1I2IAT4"/>
<dbReference type="Proteomes" id="UP000199400">
    <property type="component" value="Unassembled WGS sequence"/>
</dbReference>
<reference evidence="2" key="1">
    <citation type="submission" date="2016-10" db="EMBL/GenBank/DDBJ databases">
        <authorList>
            <person name="Varghese N."/>
            <person name="Submissions S."/>
        </authorList>
    </citation>
    <scope>NUCLEOTIDE SEQUENCE [LARGE SCALE GENOMIC DNA]</scope>
    <source>
        <strain evidence="2">ATCC 25963</strain>
    </source>
</reference>
<proteinExistence type="predicted"/>